<dbReference type="EMBL" id="QPKV01000004">
    <property type="protein sequence ID" value="RDC56221.1"/>
    <property type="molecule type" value="Genomic_DNA"/>
</dbReference>
<gene>
    <name evidence="2" type="ORF">DU508_11460</name>
</gene>
<evidence type="ECO:0000313" key="3">
    <source>
        <dbReference type="Proteomes" id="UP000253961"/>
    </source>
</evidence>
<dbReference type="AlphaFoldDB" id="A0A369PU89"/>
<sequence>MNNPGISVIICTYNGLNKLLSTISHLINQKNLIGIDWEILIIDNASTDGTFNWLTELIDKNNYQNLIKLHQQPIPGKLAALKMGVYKANFDYLLICDDDNWLDENYLHRVYQIFKNEPKIGVIGGNGQPATQEVPKWIKPYLHNYAAAPQWSKSADITNQIGSVYGAGMGIRKRIYANVFSDDWILNLSAFREKNNLMSGEDTEICYIARFLGYSIYYDEDLTFKHTIPIDKLNPEYYLRLVHLFGFGHSVLIPYQEIFYDNLITNQNKFPQNIIVELYRLIRYDISAFLLNKNLENRRKLTYRWGFIKGLILNFNKILKLKKFLKSKENASPSSHI</sequence>
<keyword evidence="2" id="KW-0808">Transferase</keyword>
<dbReference type="Pfam" id="PF00535">
    <property type="entry name" value="Glycos_transf_2"/>
    <property type="match status" value="1"/>
</dbReference>
<dbReference type="GO" id="GO:0016740">
    <property type="term" value="F:transferase activity"/>
    <property type="evidence" value="ECO:0007669"/>
    <property type="project" value="UniProtKB-KW"/>
</dbReference>
<evidence type="ECO:0000259" key="1">
    <source>
        <dbReference type="Pfam" id="PF00535"/>
    </source>
</evidence>
<dbReference type="Proteomes" id="UP000253961">
    <property type="component" value="Unassembled WGS sequence"/>
</dbReference>
<dbReference type="Gene3D" id="3.90.550.10">
    <property type="entry name" value="Spore Coat Polysaccharide Biosynthesis Protein SpsA, Chain A"/>
    <property type="match status" value="1"/>
</dbReference>
<dbReference type="SUPFAM" id="SSF53448">
    <property type="entry name" value="Nucleotide-diphospho-sugar transferases"/>
    <property type="match status" value="1"/>
</dbReference>
<protein>
    <submittedName>
        <fullName evidence="2">Glycosyltransferase family 2 protein</fullName>
    </submittedName>
</protein>
<dbReference type="CDD" id="cd00761">
    <property type="entry name" value="Glyco_tranf_GTA_type"/>
    <property type="match status" value="1"/>
</dbReference>
<keyword evidence="3" id="KW-1185">Reference proteome</keyword>
<evidence type="ECO:0000313" key="2">
    <source>
        <dbReference type="EMBL" id="RDC56221.1"/>
    </source>
</evidence>
<dbReference type="OrthoDB" id="786280at2"/>
<name>A0A369PU89_9SPHI</name>
<dbReference type="InterPro" id="IPR029044">
    <property type="entry name" value="Nucleotide-diphossugar_trans"/>
</dbReference>
<reference evidence="2 3" key="1">
    <citation type="submission" date="2018-07" db="EMBL/GenBank/DDBJ databases">
        <title>Pedobacter sp. nov., isolated from soil.</title>
        <authorList>
            <person name="Zhou L.Y."/>
            <person name="Du Z.J."/>
        </authorList>
    </citation>
    <scope>NUCLEOTIDE SEQUENCE [LARGE SCALE GENOMIC DNA]</scope>
    <source>
        <strain evidence="2 3">JDX94</strain>
    </source>
</reference>
<dbReference type="RefSeq" id="WP_115402952.1">
    <property type="nucleotide sequence ID" value="NZ_QPKV01000004.1"/>
</dbReference>
<proteinExistence type="predicted"/>
<dbReference type="PANTHER" id="PTHR43685:SF2">
    <property type="entry name" value="GLYCOSYLTRANSFERASE 2-LIKE DOMAIN-CONTAINING PROTEIN"/>
    <property type="match status" value="1"/>
</dbReference>
<feature type="domain" description="Glycosyltransferase 2-like" evidence="1">
    <location>
        <begin position="7"/>
        <end position="137"/>
    </location>
</feature>
<dbReference type="PANTHER" id="PTHR43685">
    <property type="entry name" value="GLYCOSYLTRANSFERASE"/>
    <property type="match status" value="1"/>
</dbReference>
<dbReference type="InterPro" id="IPR001173">
    <property type="entry name" value="Glyco_trans_2-like"/>
</dbReference>
<dbReference type="InterPro" id="IPR050834">
    <property type="entry name" value="Glycosyltransf_2"/>
</dbReference>
<accession>A0A369PU89</accession>
<organism evidence="2 3">
    <name type="scientific">Pedobacter chinensis</name>
    <dbReference type="NCBI Taxonomy" id="2282421"/>
    <lineage>
        <taxon>Bacteria</taxon>
        <taxon>Pseudomonadati</taxon>
        <taxon>Bacteroidota</taxon>
        <taxon>Sphingobacteriia</taxon>
        <taxon>Sphingobacteriales</taxon>
        <taxon>Sphingobacteriaceae</taxon>
        <taxon>Pedobacter</taxon>
    </lineage>
</organism>
<comment type="caution">
    <text evidence="2">The sequence shown here is derived from an EMBL/GenBank/DDBJ whole genome shotgun (WGS) entry which is preliminary data.</text>
</comment>